<dbReference type="GeneID" id="87483973"/>
<feature type="domain" description="TniQ" evidence="1">
    <location>
        <begin position="17"/>
        <end position="167"/>
    </location>
</feature>
<dbReference type="Proteomes" id="UP000678154">
    <property type="component" value="Chromosome"/>
</dbReference>
<name>A0ABX8DS12_9PSED</name>
<dbReference type="EMBL" id="CP074676">
    <property type="protein sequence ID" value="QVL18979.1"/>
    <property type="molecule type" value="Genomic_DNA"/>
</dbReference>
<keyword evidence="4" id="KW-1185">Reference proteome</keyword>
<dbReference type="Pfam" id="PF15978">
    <property type="entry name" value="TnsD"/>
    <property type="match status" value="1"/>
</dbReference>
<evidence type="ECO:0000259" key="2">
    <source>
        <dbReference type="Pfam" id="PF15978"/>
    </source>
</evidence>
<organism evidence="3 4">
    <name type="scientific">Pseudomonas qingdaonensis</name>
    <dbReference type="NCBI Taxonomy" id="2056231"/>
    <lineage>
        <taxon>Bacteria</taxon>
        <taxon>Pseudomonadati</taxon>
        <taxon>Pseudomonadota</taxon>
        <taxon>Gammaproteobacteria</taxon>
        <taxon>Pseudomonadales</taxon>
        <taxon>Pseudomonadaceae</taxon>
        <taxon>Pseudomonas</taxon>
    </lineage>
</organism>
<evidence type="ECO:0000313" key="4">
    <source>
        <dbReference type="Proteomes" id="UP000678154"/>
    </source>
</evidence>
<dbReference type="InterPro" id="IPR009492">
    <property type="entry name" value="TniQ"/>
</dbReference>
<protein>
    <submittedName>
        <fullName evidence="3">TniQ family protein</fullName>
    </submittedName>
</protein>
<dbReference type="Pfam" id="PF06527">
    <property type="entry name" value="TniQ"/>
    <property type="match status" value="1"/>
</dbReference>
<proteinExistence type="predicted"/>
<dbReference type="InterPro" id="IPR032750">
    <property type="entry name" value="TnsD_C"/>
</dbReference>
<accession>A0ABX8DS12</accession>
<gene>
    <name evidence="3" type="ORF">KH389_27115</name>
</gene>
<dbReference type="RefSeq" id="WP_213606636.1">
    <property type="nucleotide sequence ID" value="NZ_CP074676.1"/>
</dbReference>
<reference evidence="3 4" key="1">
    <citation type="journal article" date="2016" name="J. Hazard. Mater.">
        <title>A newly isolated Pseudomonas putida S-1 strain for batch-mode-propanethiol degradation and continuous treatment of propanethiol-containing waste gas.</title>
        <authorList>
            <person name="Chen D.Z."/>
            <person name="Sun Y.M."/>
            <person name="Han L.M."/>
            <person name="Chen J."/>
            <person name="Ye J.X."/>
            <person name="Chen J.M."/>
        </authorList>
    </citation>
    <scope>NUCLEOTIDE SEQUENCE [LARGE SCALE GENOMIC DNA]</scope>
    <source>
        <strain evidence="3 4">S-1</strain>
    </source>
</reference>
<sequence>MSSRSDGPVSDFPLHWLEDEIFFSICARQHLYLGNMNTTSTLTWLFGSPKAGTNHDFPFNLDALNEKARLTWGNSTSIIFRHTILPFFFPFQSPQHVAQAVATLKGSTLGSIKYRLGLLTGRFGAEHPLKACSECMISDRTSSGVAYWHLMHQYPGVVFCPKHHLHLRECSRNRQWSGRFQWCLPDDEILSPEQHNDWPADELRRLDTLSRAIHQLAKYGNEASFHPDIICKTYRTALAEFSAGSASVEGAAVSLARYIAPLRAYTPFSSLPATTDGAAGLLWQLTRRPRGHCHPLKHLIFIQWLFGSLDGFVEAYNRMSISERVHKENHNSHDIDRATDYQQSHLSSTGKNIVRRPKKLKEPLRSNILNKLASGEDKIAVCTSFKITISTVNRLLRSELYIRDQWIAENKLRNTRAYRLAWLSARKSNSDCGVKCLRLCIPHVYIWLYRNDTLWLHSQINQLPSGRRGNNSNIDWLKRDAELADSILNFTESKLGENADINREALYFRFPQLAKCLEQDYHYPVTKKLVRQLNGRHRSGQN</sequence>
<feature type="domain" description="Transposon Tn7 transposition protein TnsD C-terminal" evidence="2">
    <location>
        <begin position="334"/>
        <end position="528"/>
    </location>
</feature>
<evidence type="ECO:0000259" key="1">
    <source>
        <dbReference type="Pfam" id="PF06527"/>
    </source>
</evidence>
<evidence type="ECO:0000313" key="3">
    <source>
        <dbReference type="EMBL" id="QVL18979.1"/>
    </source>
</evidence>